<dbReference type="Proteomes" id="UP000516013">
    <property type="component" value="Chromosome"/>
</dbReference>
<keyword evidence="2" id="KW-0238">DNA-binding</keyword>
<evidence type="ECO:0000256" key="1">
    <source>
        <dbReference type="ARBA" id="ARBA00023015"/>
    </source>
</evidence>
<dbReference type="InterPro" id="IPR012318">
    <property type="entry name" value="HTH_CRP"/>
</dbReference>
<name>A0A7H0F1D7_9CYAN</name>
<dbReference type="InterPro" id="IPR036390">
    <property type="entry name" value="WH_DNA-bd_sf"/>
</dbReference>
<dbReference type="AlphaFoldDB" id="A0A7H0F1D7"/>
<evidence type="ECO:0000259" key="4">
    <source>
        <dbReference type="PROSITE" id="PS51063"/>
    </source>
</evidence>
<dbReference type="SUPFAM" id="SSF51206">
    <property type="entry name" value="cAMP-binding domain-like"/>
    <property type="match status" value="1"/>
</dbReference>
<dbReference type="InterPro" id="IPR018490">
    <property type="entry name" value="cNMP-bd_dom_sf"/>
</dbReference>
<dbReference type="Gene3D" id="2.60.120.10">
    <property type="entry name" value="Jelly Rolls"/>
    <property type="match status" value="1"/>
</dbReference>
<dbReference type="Pfam" id="PF13545">
    <property type="entry name" value="HTH_Crp_2"/>
    <property type="match status" value="1"/>
</dbReference>
<dbReference type="SMART" id="SM00419">
    <property type="entry name" value="HTH_CRP"/>
    <property type="match status" value="1"/>
</dbReference>
<reference evidence="5 6" key="1">
    <citation type="submission" date="2020-08" db="EMBL/GenBank/DDBJ databases">
        <title>Complete genome sequence of Raphidiopsis curvispora isolated from drinking water reservoir in South Korea.</title>
        <authorList>
            <person name="Jeong J."/>
        </authorList>
    </citation>
    <scope>NUCLEOTIDE SEQUENCE [LARGE SCALE GENOMIC DNA]</scope>
    <source>
        <strain evidence="5 6">GIHE-G1</strain>
    </source>
</reference>
<dbReference type="CDD" id="cd00092">
    <property type="entry name" value="HTH_CRP"/>
    <property type="match status" value="1"/>
</dbReference>
<dbReference type="EMBL" id="CP060822">
    <property type="protein sequence ID" value="QNP29853.1"/>
    <property type="molecule type" value="Genomic_DNA"/>
</dbReference>
<dbReference type="SUPFAM" id="SSF46785">
    <property type="entry name" value="Winged helix' DNA-binding domain"/>
    <property type="match status" value="1"/>
</dbReference>
<accession>A0A7H0F1D7</accession>
<dbReference type="GO" id="GO:0003677">
    <property type="term" value="F:DNA binding"/>
    <property type="evidence" value="ECO:0007669"/>
    <property type="project" value="UniProtKB-KW"/>
</dbReference>
<dbReference type="KEGG" id="ccur:IAR63_01695"/>
<dbReference type="GO" id="GO:0006355">
    <property type="term" value="P:regulation of DNA-templated transcription"/>
    <property type="evidence" value="ECO:0007669"/>
    <property type="project" value="InterPro"/>
</dbReference>
<gene>
    <name evidence="5" type="ORF">IAR63_01695</name>
</gene>
<evidence type="ECO:0000256" key="2">
    <source>
        <dbReference type="ARBA" id="ARBA00023125"/>
    </source>
</evidence>
<sequence>MNPTENIIHLPRKSLPQQILTQHSIIPVRNDVLWRIERGVVRTLTWNEEGTAITLGYWGPGDITGHALSKVTPYQIQCLTSVQATIIPPHLWHEHIEALLSHIQQTEQILHILHCQPTSLRLWHFLLWLGDKFGRDLEQGKLIDLNLTHQDISEVLNTTRVTITRLLRKFETQGKISRPKRSIILRLDGDRRQIDCQNNGLSQNT</sequence>
<dbReference type="Gene3D" id="1.10.10.10">
    <property type="entry name" value="Winged helix-like DNA-binding domain superfamily/Winged helix DNA-binding domain"/>
    <property type="match status" value="1"/>
</dbReference>
<evidence type="ECO:0000313" key="6">
    <source>
        <dbReference type="Proteomes" id="UP000516013"/>
    </source>
</evidence>
<protein>
    <submittedName>
        <fullName evidence="5">Crp/Fnr family transcriptional regulator</fullName>
    </submittedName>
</protein>
<keyword evidence="6" id="KW-1185">Reference proteome</keyword>
<evidence type="ECO:0000256" key="3">
    <source>
        <dbReference type="ARBA" id="ARBA00023163"/>
    </source>
</evidence>
<organism evidence="5 6">
    <name type="scientific">Cylindrospermopsis curvispora GIHE-G1</name>
    <dbReference type="NCBI Taxonomy" id="2666332"/>
    <lineage>
        <taxon>Bacteria</taxon>
        <taxon>Bacillati</taxon>
        <taxon>Cyanobacteriota</taxon>
        <taxon>Cyanophyceae</taxon>
        <taxon>Nostocales</taxon>
        <taxon>Aphanizomenonaceae</taxon>
        <taxon>Cylindrospermopsis</taxon>
    </lineage>
</organism>
<keyword evidence="1" id="KW-0805">Transcription regulation</keyword>
<dbReference type="RefSeq" id="WP_187706354.1">
    <property type="nucleotide sequence ID" value="NZ_CP060822.1"/>
</dbReference>
<dbReference type="InterPro" id="IPR036388">
    <property type="entry name" value="WH-like_DNA-bd_sf"/>
</dbReference>
<feature type="domain" description="HTH crp-type" evidence="4">
    <location>
        <begin position="116"/>
        <end position="188"/>
    </location>
</feature>
<keyword evidence="3" id="KW-0804">Transcription</keyword>
<dbReference type="PROSITE" id="PS51063">
    <property type="entry name" value="HTH_CRP_2"/>
    <property type="match status" value="1"/>
</dbReference>
<evidence type="ECO:0000313" key="5">
    <source>
        <dbReference type="EMBL" id="QNP29853.1"/>
    </source>
</evidence>
<dbReference type="InterPro" id="IPR014710">
    <property type="entry name" value="RmlC-like_jellyroll"/>
</dbReference>
<proteinExistence type="predicted"/>